<keyword evidence="2" id="KW-0067">ATP-binding</keyword>
<dbReference type="InterPro" id="IPR013126">
    <property type="entry name" value="Hsp_70_fam"/>
</dbReference>
<protein>
    <submittedName>
        <fullName evidence="5">Molecular chaperone DnaK</fullName>
    </submittedName>
</protein>
<evidence type="ECO:0000256" key="2">
    <source>
        <dbReference type="ARBA" id="ARBA00022840"/>
    </source>
</evidence>
<sequence length="429" mass="44912">MPYVLGIDIGGTTTSAAVSRLSSAGWAAPEVVRLGVRSAAVPSVLHVSGDGALTVGDPDQLDAGRVARGFIRRVGDDVPLIVGGEPCTPQALVAVLAMWVVERVLAHEGEPAEQVVISHPASWGAYRRELLHQALWDIGLATVTLLPEPVAAAESHAARGWGGGTLGVFSLGGTEFEASVVRWADPVGFRLLGSASAVEPFGGADIDEALVGHVRSRLDKQMRHLYASAPHARAALFGLRRECQRVKEDLTAALETDVILTASHGQVRVPVNRADLEELIRPALRVSVDTLVRVVRTCGLRPSELDGVLLVGGAARMPLVAELVRAALPGPVSVEPEPQTTAAAGAALAAVQIVAPPAVRSHGPVWTSQATWTSQLPVVASPNPEPAPHVEQDDTGAGPPPRPPVKITPLKLPRMRSAQRLFGLVGGHP</sequence>
<dbReference type="PANTHER" id="PTHR45639">
    <property type="entry name" value="HSC70CB, ISOFORM G-RELATED"/>
    <property type="match status" value="1"/>
</dbReference>
<dbReference type="InterPro" id="IPR043129">
    <property type="entry name" value="ATPase_NBD"/>
</dbReference>
<name>A0A6V8LFS6_9ACTN</name>
<dbReference type="Proteomes" id="UP000482960">
    <property type="component" value="Unassembled WGS sequence"/>
</dbReference>
<dbReference type="AlphaFoldDB" id="A0A6V8LFS6"/>
<accession>A0A6V8LFS6</accession>
<dbReference type="GO" id="GO:0140662">
    <property type="term" value="F:ATP-dependent protein folding chaperone"/>
    <property type="evidence" value="ECO:0007669"/>
    <property type="project" value="InterPro"/>
</dbReference>
<organism evidence="5 6">
    <name type="scientific">Phytohabitans rumicis</name>
    <dbReference type="NCBI Taxonomy" id="1076125"/>
    <lineage>
        <taxon>Bacteria</taxon>
        <taxon>Bacillati</taxon>
        <taxon>Actinomycetota</taxon>
        <taxon>Actinomycetes</taxon>
        <taxon>Micromonosporales</taxon>
        <taxon>Micromonosporaceae</taxon>
    </lineage>
</organism>
<keyword evidence="3" id="KW-0143">Chaperone</keyword>
<feature type="region of interest" description="Disordered" evidence="4">
    <location>
        <begin position="378"/>
        <end position="410"/>
    </location>
</feature>
<dbReference type="GO" id="GO:0030968">
    <property type="term" value="P:endoplasmic reticulum unfolded protein response"/>
    <property type="evidence" value="ECO:0007669"/>
    <property type="project" value="TreeGrafter"/>
</dbReference>
<evidence type="ECO:0000256" key="4">
    <source>
        <dbReference type="SAM" id="MobiDB-lite"/>
    </source>
</evidence>
<dbReference type="Pfam" id="PF00012">
    <property type="entry name" value="HSP70"/>
    <property type="match status" value="1"/>
</dbReference>
<keyword evidence="1" id="KW-0547">Nucleotide-binding</keyword>
<dbReference type="PRINTS" id="PR00301">
    <property type="entry name" value="HEATSHOCK70"/>
</dbReference>
<dbReference type="PANTHER" id="PTHR45639:SF34">
    <property type="entry name" value="CHAPERONE PROTEIN DNAK"/>
    <property type="match status" value="1"/>
</dbReference>
<dbReference type="RefSeq" id="WP_173078550.1">
    <property type="nucleotide sequence ID" value="NZ_BAABJB010000004.1"/>
</dbReference>
<evidence type="ECO:0000256" key="1">
    <source>
        <dbReference type="ARBA" id="ARBA00022741"/>
    </source>
</evidence>
<evidence type="ECO:0000313" key="6">
    <source>
        <dbReference type="Proteomes" id="UP000482960"/>
    </source>
</evidence>
<evidence type="ECO:0000256" key="3">
    <source>
        <dbReference type="ARBA" id="ARBA00023186"/>
    </source>
</evidence>
<dbReference type="EMBL" id="BLPG01000001">
    <property type="protein sequence ID" value="GFJ91485.1"/>
    <property type="molecule type" value="Genomic_DNA"/>
</dbReference>
<dbReference type="SUPFAM" id="SSF53067">
    <property type="entry name" value="Actin-like ATPase domain"/>
    <property type="match status" value="2"/>
</dbReference>
<gene>
    <name evidence="5" type="ORF">Prum_051270</name>
</gene>
<reference evidence="5 6" key="1">
    <citation type="submission" date="2020-03" db="EMBL/GenBank/DDBJ databases">
        <title>Whole genome shotgun sequence of Phytohabitans rumicis NBRC 108638.</title>
        <authorList>
            <person name="Komaki H."/>
            <person name="Tamura T."/>
        </authorList>
    </citation>
    <scope>NUCLEOTIDE SEQUENCE [LARGE SCALE GENOMIC DNA]</scope>
    <source>
        <strain evidence="5 6">NBRC 108638</strain>
    </source>
</reference>
<keyword evidence="6" id="KW-1185">Reference proteome</keyword>
<evidence type="ECO:0000313" key="5">
    <source>
        <dbReference type="EMBL" id="GFJ91485.1"/>
    </source>
</evidence>
<dbReference type="Gene3D" id="3.90.640.10">
    <property type="entry name" value="Actin, Chain A, domain 4"/>
    <property type="match status" value="1"/>
</dbReference>
<reference evidence="5 6" key="2">
    <citation type="submission" date="2020-03" db="EMBL/GenBank/DDBJ databases">
        <authorList>
            <person name="Ichikawa N."/>
            <person name="Kimura A."/>
            <person name="Kitahashi Y."/>
            <person name="Uohara A."/>
        </authorList>
    </citation>
    <scope>NUCLEOTIDE SEQUENCE [LARGE SCALE GENOMIC DNA]</scope>
    <source>
        <strain evidence="5 6">NBRC 108638</strain>
    </source>
</reference>
<proteinExistence type="predicted"/>
<dbReference type="Gene3D" id="3.30.420.40">
    <property type="match status" value="2"/>
</dbReference>
<comment type="caution">
    <text evidence="5">The sequence shown here is derived from an EMBL/GenBank/DDBJ whole genome shotgun (WGS) entry which is preliminary data.</text>
</comment>
<dbReference type="GO" id="GO:0005524">
    <property type="term" value="F:ATP binding"/>
    <property type="evidence" value="ECO:0007669"/>
    <property type="project" value="UniProtKB-KW"/>
</dbReference>